<dbReference type="RefSeq" id="WP_053233364.1">
    <property type="nucleotide sequence ID" value="NZ_CP011125.1"/>
</dbReference>
<proteinExistence type="predicted"/>
<reference evidence="1 2" key="1">
    <citation type="submission" date="2015-03" db="EMBL/GenBank/DDBJ databases">
        <title>Genome assembly of Sandaracinus amylolyticus DSM 53668.</title>
        <authorList>
            <person name="Sharma G."/>
            <person name="Subramanian S."/>
        </authorList>
    </citation>
    <scope>NUCLEOTIDE SEQUENCE [LARGE SCALE GENOMIC DNA]</scope>
    <source>
        <strain evidence="1 2">DSM 53668</strain>
    </source>
</reference>
<evidence type="ECO:0000313" key="2">
    <source>
        <dbReference type="Proteomes" id="UP000034883"/>
    </source>
</evidence>
<gene>
    <name evidence="1" type="ORF">DB32_003318</name>
</gene>
<evidence type="ECO:0008006" key="3">
    <source>
        <dbReference type="Google" id="ProtNLM"/>
    </source>
</evidence>
<evidence type="ECO:0000313" key="1">
    <source>
        <dbReference type="EMBL" id="AKF06169.1"/>
    </source>
</evidence>
<dbReference type="Proteomes" id="UP000034883">
    <property type="component" value="Chromosome"/>
</dbReference>
<name>A0A0F6SF18_9BACT</name>
<dbReference type="AlphaFoldDB" id="A0A0F6SF18"/>
<organism evidence="1 2">
    <name type="scientific">Sandaracinus amylolyticus</name>
    <dbReference type="NCBI Taxonomy" id="927083"/>
    <lineage>
        <taxon>Bacteria</taxon>
        <taxon>Pseudomonadati</taxon>
        <taxon>Myxococcota</taxon>
        <taxon>Polyangia</taxon>
        <taxon>Polyangiales</taxon>
        <taxon>Sandaracinaceae</taxon>
        <taxon>Sandaracinus</taxon>
    </lineage>
</organism>
<keyword evidence="2" id="KW-1185">Reference proteome</keyword>
<dbReference type="EMBL" id="CP011125">
    <property type="protein sequence ID" value="AKF06169.1"/>
    <property type="molecule type" value="Genomic_DNA"/>
</dbReference>
<dbReference type="KEGG" id="samy:DB32_003318"/>
<dbReference type="STRING" id="927083.DB32_003318"/>
<protein>
    <recommendedName>
        <fullName evidence="3">SCP2 domain-containing protein</fullName>
    </recommendedName>
</protein>
<accession>A0A0F6SF18</accession>
<dbReference type="OrthoDB" id="5514242at2"/>
<sequence>MAAIELAPGADDNGLAIMLATLMAENVASHPARHRILDRLRGRVAIVAEDAEVSLTMEFRGGRVVLHHGIVGIPDLTIRGEAELIGDMSRMESVGPLPDPRGEVNRTMWRALREKRLRILGLPRALPLLLGMGEVLAVS</sequence>